<name>A0ABW9A4D1_9BURK</name>
<reference evidence="3 4" key="1">
    <citation type="journal article" date="2024" name="Chem. Sci.">
        <title>Discovery of megapolipeptins by genome mining of a Burkholderiales bacteria collection.</title>
        <authorList>
            <person name="Paulo B.S."/>
            <person name="Recchia M.J.J."/>
            <person name="Lee S."/>
            <person name="Fergusson C.H."/>
            <person name="Romanowski S.B."/>
            <person name="Hernandez A."/>
            <person name="Krull N."/>
            <person name="Liu D.Y."/>
            <person name="Cavanagh H."/>
            <person name="Bos A."/>
            <person name="Gray C.A."/>
            <person name="Murphy B.T."/>
            <person name="Linington R.G."/>
            <person name="Eustaquio A.S."/>
        </authorList>
    </citation>
    <scope>NUCLEOTIDE SEQUENCE [LARGE SCALE GENOMIC DNA]</scope>
    <source>
        <strain evidence="3 4">RL16-012-BIC-B</strain>
    </source>
</reference>
<sequence>YVSANANTPVNTAELRETLAEALPEHMVPSAIVVLDTLPLSPNGKVDRKALPAPEQGSTNPTAQYEAPQGAVETALAAIWQDVLGVEQVGRHANFFELGG</sequence>
<accession>A0ABW9A4D1</accession>
<proteinExistence type="predicted"/>
<protein>
    <recommendedName>
        <fullName evidence="2">Carrier domain-containing protein</fullName>
    </recommendedName>
</protein>
<dbReference type="Gene3D" id="3.30.300.30">
    <property type="match status" value="1"/>
</dbReference>
<feature type="domain" description="Carrier" evidence="2">
    <location>
        <begin position="67"/>
        <end position="100"/>
    </location>
</feature>
<dbReference type="InterPro" id="IPR045851">
    <property type="entry name" value="AMP-bd_C_sf"/>
</dbReference>
<dbReference type="InterPro" id="IPR036736">
    <property type="entry name" value="ACP-like_sf"/>
</dbReference>
<dbReference type="InterPro" id="IPR009081">
    <property type="entry name" value="PP-bd_ACP"/>
</dbReference>
<evidence type="ECO:0000313" key="4">
    <source>
        <dbReference type="Proteomes" id="UP001629249"/>
    </source>
</evidence>
<organism evidence="3 4">
    <name type="scientific">Paraburkholderia agricolaris</name>
    <dbReference type="NCBI Taxonomy" id="2152888"/>
    <lineage>
        <taxon>Bacteria</taxon>
        <taxon>Pseudomonadati</taxon>
        <taxon>Pseudomonadota</taxon>
        <taxon>Betaproteobacteria</taxon>
        <taxon>Burkholderiales</taxon>
        <taxon>Burkholderiaceae</taxon>
        <taxon>Paraburkholderia</taxon>
    </lineage>
</organism>
<dbReference type="PANTHER" id="PTHR45527">
    <property type="entry name" value="NONRIBOSOMAL PEPTIDE SYNTHETASE"/>
    <property type="match status" value="1"/>
</dbReference>
<feature type="non-terminal residue" evidence="3">
    <location>
        <position position="100"/>
    </location>
</feature>
<dbReference type="PANTHER" id="PTHR45527:SF1">
    <property type="entry name" value="FATTY ACID SYNTHASE"/>
    <property type="match status" value="1"/>
</dbReference>
<dbReference type="Gene3D" id="1.10.1200.10">
    <property type="entry name" value="ACP-like"/>
    <property type="match status" value="1"/>
</dbReference>
<evidence type="ECO:0000313" key="3">
    <source>
        <dbReference type="EMBL" id="MFL9889289.1"/>
    </source>
</evidence>
<evidence type="ECO:0000256" key="1">
    <source>
        <dbReference type="SAM" id="MobiDB-lite"/>
    </source>
</evidence>
<dbReference type="PROSITE" id="PS50075">
    <property type="entry name" value="CARRIER"/>
    <property type="match status" value="1"/>
</dbReference>
<dbReference type="EMBL" id="JAQQFN010000125">
    <property type="protein sequence ID" value="MFL9889289.1"/>
    <property type="molecule type" value="Genomic_DNA"/>
</dbReference>
<comment type="caution">
    <text evidence="3">The sequence shown here is derived from an EMBL/GenBank/DDBJ whole genome shotgun (WGS) entry which is preliminary data.</text>
</comment>
<keyword evidence="4" id="KW-1185">Reference proteome</keyword>
<feature type="region of interest" description="Disordered" evidence="1">
    <location>
        <begin position="42"/>
        <end position="66"/>
    </location>
</feature>
<evidence type="ECO:0000259" key="2">
    <source>
        <dbReference type="PROSITE" id="PS50075"/>
    </source>
</evidence>
<dbReference type="Proteomes" id="UP001629249">
    <property type="component" value="Unassembled WGS sequence"/>
</dbReference>
<dbReference type="RefSeq" id="WP_408336677.1">
    <property type="nucleotide sequence ID" value="NZ_JAQQFH010000137.1"/>
</dbReference>
<feature type="non-terminal residue" evidence="3">
    <location>
        <position position="1"/>
    </location>
</feature>
<gene>
    <name evidence="3" type="ORF">PQR66_40185</name>
</gene>
<dbReference type="SUPFAM" id="SSF56801">
    <property type="entry name" value="Acetyl-CoA synthetase-like"/>
    <property type="match status" value="1"/>
</dbReference>